<proteinExistence type="predicted"/>
<evidence type="ECO:0000313" key="2">
    <source>
        <dbReference type="Proteomes" id="UP001150603"/>
    </source>
</evidence>
<keyword evidence="2" id="KW-1185">Reference proteome</keyword>
<accession>A0ACC1JDV6</accession>
<sequence length="55" mass="6542">LTAVVGKPIRVRRNYDPSDEEIEHYHSLYVQELTRIYNKHKPRFEPDASDIQFVA</sequence>
<name>A0ACC1JDV6_9FUNG</name>
<gene>
    <name evidence="1" type="ORF">FBU59_001598</name>
</gene>
<protein>
    <submittedName>
        <fullName evidence="1">Uncharacterized protein</fullName>
    </submittedName>
</protein>
<dbReference type="EMBL" id="JANBPW010000737">
    <property type="protein sequence ID" value="KAJ1948435.1"/>
    <property type="molecule type" value="Genomic_DNA"/>
</dbReference>
<evidence type="ECO:0000313" key="1">
    <source>
        <dbReference type="EMBL" id="KAJ1948435.1"/>
    </source>
</evidence>
<feature type="non-terminal residue" evidence="1">
    <location>
        <position position="1"/>
    </location>
</feature>
<dbReference type="Proteomes" id="UP001150603">
    <property type="component" value="Unassembled WGS sequence"/>
</dbReference>
<comment type="caution">
    <text evidence="1">The sequence shown here is derived from an EMBL/GenBank/DDBJ whole genome shotgun (WGS) entry which is preliminary data.</text>
</comment>
<reference evidence="1" key="1">
    <citation type="submission" date="2022-07" db="EMBL/GenBank/DDBJ databases">
        <title>Phylogenomic reconstructions and comparative analyses of Kickxellomycotina fungi.</title>
        <authorList>
            <person name="Reynolds N.K."/>
            <person name="Stajich J.E."/>
            <person name="Barry K."/>
            <person name="Grigoriev I.V."/>
            <person name="Crous P."/>
            <person name="Smith M.E."/>
        </authorList>
    </citation>
    <scope>NUCLEOTIDE SEQUENCE</scope>
    <source>
        <strain evidence="1">NRRL 5244</strain>
    </source>
</reference>
<organism evidence="1 2">
    <name type="scientific">Linderina macrospora</name>
    <dbReference type="NCBI Taxonomy" id="4868"/>
    <lineage>
        <taxon>Eukaryota</taxon>
        <taxon>Fungi</taxon>
        <taxon>Fungi incertae sedis</taxon>
        <taxon>Zoopagomycota</taxon>
        <taxon>Kickxellomycotina</taxon>
        <taxon>Kickxellomycetes</taxon>
        <taxon>Kickxellales</taxon>
        <taxon>Kickxellaceae</taxon>
        <taxon>Linderina</taxon>
    </lineage>
</organism>